<dbReference type="InterPro" id="IPR003838">
    <property type="entry name" value="ABC3_permease_C"/>
</dbReference>
<keyword evidence="5 8" id="KW-1133">Transmembrane helix</keyword>
<feature type="transmembrane region" description="Helical" evidence="8">
    <location>
        <begin position="804"/>
        <end position="831"/>
    </location>
</feature>
<feature type="domain" description="MacB-like periplasmic core" evidence="10">
    <location>
        <begin position="21"/>
        <end position="226"/>
    </location>
</feature>
<comment type="subcellular location">
    <subcellularLocation>
        <location evidence="1">Cell membrane</location>
        <topology evidence="1">Multi-pass membrane protein</topology>
    </subcellularLocation>
</comment>
<sequence length="934" mass="100462">MRAPLVTLVRANARASWRKYALTGAAVGISAFFLAMVILLSLSFNAAFDAHYEDRVSRSDAVVVPQTLLMSPSPNNGPDTLTTEQVQRVRNDPHVEAAWELVEESYIATGTTDKYFVLREVPTRTDMFPYAVNGRMPVNEREVVVSEHVAADLHLNIGDTLRGNSTTRHTLGEYRIVGTFKPAMQQSDEMISVYAGGLSLTRPGASSDAIQGLAIKLKPGSSLRDLIESTGLNGFGAANPGGHALTVITPHQYADAMRGIQHIVLVVLTSSMLSFAILAVLVSAFVISNTLNVLMAQRTRELSLLRTVGMNKRSLLALVLGEAAIMGVVSSLAGIVLAYILFAVGTLLLDRSSRFSITISTVQAITKLVFSSSLMPAAITLAVCCTTTLIAALLPAVTAMRISPVQGLRQGTKITVHAGGRVQTILGTVFFLLATGLVAWGLFHSIGIDDITDTGWQKRFIFSALGIACLLVALVFLAYRFIPLLVRGWAALIARTLTGEIARANALRSPKRTVATGRALLVGAVLVGVVLSGRATLESMAMHTVDQQKAAAASLYFGAPSALPTRSAPSDAQHTAEQQPQQRADASDPSAAETSLLQAREAAQQVRSIADVSSVSLVEYAGGFDYLETEPYHRFVQNRMSEQEYQRLRAEESTASLANTYAVDTADITTVLPGANSHLLDGDTVALSRQDWESYRAGETREFRFVGPTGEIKLKPVPSNLDNHSPYVSRATAAKVQDLEHPRTVEGSTGGGSQLIMQTKPLTGNKAKELRENLQHIASKHQGHYVLGTVDTRAALTQSMDYAVYIYMALLSLTLLISMLGVANTIALSGYERAHENALLRVLGLSRTQLRSVVIMEAVLITFATVTIGLAGGTIIGFVGARAMVPERYELVYTIPWVGYGFTLLVSLVAAILCSFIPAVRVSRRSPVEGLRTD</sequence>
<evidence type="ECO:0000256" key="3">
    <source>
        <dbReference type="ARBA" id="ARBA00022475"/>
    </source>
</evidence>
<feature type="domain" description="ABC3 transporter permease C-terminal" evidence="9">
    <location>
        <begin position="274"/>
        <end position="404"/>
    </location>
</feature>
<dbReference type="GO" id="GO:0098797">
    <property type="term" value="C:plasma membrane protein complex"/>
    <property type="evidence" value="ECO:0007669"/>
    <property type="project" value="TreeGrafter"/>
</dbReference>
<comment type="similarity">
    <text evidence="2">Belongs to the ABC-4 integral membrane protein family. LolC/E subfamily.</text>
</comment>
<evidence type="ECO:0000259" key="10">
    <source>
        <dbReference type="Pfam" id="PF12704"/>
    </source>
</evidence>
<dbReference type="Proteomes" id="UP000282386">
    <property type="component" value="Chromosome"/>
</dbReference>
<organism evidence="11 12">
    <name type="scientific">Rothia aeria</name>
    <dbReference type="NCBI Taxonomy" id="172042"/>
    <lineage>
        <taxon>Bacteria</taxon>
        <taxon>Bacillati</taxon>
        <taxon>Actinomycetota</taxon>
        <taxon>Actinomycetes</taxon>
        <taxon>Micrococcales</taxon>
        <taxon>Micrococcaceae</taxon>
        <taxon>Rothia</taxon>
    </lineage>
</organism>
<feature type="transmembrane region" description="Helical" evidence="8">
    <location>
        <begin position="272"/>
        <end position="294"/>
    </location>
</feature>
<evidence type="ECO:0000256" key="5">
    <source>
        <dbReference type="ARBA" id="ARBA00022989"/>
    </source>
</evidence>
<accession>A0A7Z9A4U4</accession>
<evidence type="ECO:0000256" key="2">
    <source>
        <dbReference type="ARBA" id="ARBA00005236"/>
    </source>
</evidence>
<feature type="domain" description="ABC3 transporter permease C-terminal" evidence="9">
    <location>
        <begin position="809"/>
        <end position="927"/>
    </location>
</feature>
<feature type="compositionally biased region" description="Polar residues" evidence="7">
    <location>
        <begin position="567"/>
        <end position="584"/>
    </location>
</feature>
<evidence type="ECO:0000313" key="12">
    <source>
        <dbReference type="Proteomes" id="UP000282386"/>
    </source>
</evidence>
<gene>
    <name evidence="11" type="ORF">NCTC10207_00915</name>
</gene>
<feature type="region of interest" description="Disordered" evidence="7">
    <location>
        <begin position="563"/>
        <end position="598"/>
    </location>
</feature>
<reference evidence="11 12" key="1">
    <citation type="submission" date="2018-12" db="EMBL/GenBank/DDBJ databases">
        <authorList>
            <consortium name="Pathogen Informatics"/>
        </authorList>
    </citation>
    <scope>NUCLEOTIDE SEQUENCE [LARGE SCALE GENOMIC DNA]</scope>
    <source>
        <strain evidence="11 12">NCTC10207</strain>
    </source>
</reference>
<evidence type="ECO:0000256" key="8">
    <source>
        <dbReference type="SAM" id="Phobius"/>
    </source>
</evidence>
<dbReference type="Pfam" id="PF02687">
    <property type="entry name" value="FtsX"/>
    <property type="match status" value="2"/>
</dbReference>
<feature type="transmembrane region" description="Helical" evidence="8">
    <location>
        <begin position="315"/>
        <end position="342"/>
    </location>
</feature>
<feature type="transmembrane region" description="Helical" evidence="8">
    <location>
        <begin position="460"/>
        <end position="479"/>
    </location>
</feature>
<dbReference type="Pfam" id="PF12704">
    <property type="entry name" value="MacB_PCD"/>
    <property type="match status" value="1"/>
</dbReference>
<evidence type="ECO:0000256" key="1">
    <source>
        <dbReference type="ARBA" id="ARBA00004651"/>
    </source>
</evidence>
<feature type="transmembrane region" description="Helical" evidence="8">
    <location>
        <begin position="897"/>
        <end position="917"/>
    </location>
</feature>
<evidence type="ECO:0000256" key="6">
    <source>
        <dbReference type="ARBA" id="ARBA00023136"/>
    </source>
</evidence>
<protein>
    <submittedName>
        <fullName evidence="11">Acidobacterial duplicated orphan permease</fullName>
    </submittedName>
</protein>
<dbReference type="AlphaFoldDB" id="A0A7Z9A4U4"/>
<evidence type="ECO:0000256" key="7">
    <source>
        <dbReference type="SAM" id="MobiDB-lite"/>
    </source>
</evidence>
<dbReference type="PANTHER" id="PTHR30489:SF0">
    <property type="entry name" value="LIPOPROTEIN-RELEASING SYSTEM TRANSMEMBRANE PROTEIN LOLE"/>
    <property type="match status" value="1"/>
</dbReference>
<evidence type="ECO:0000313" key="11">
    <source>
        <dbReference type="EMBL" id="VEI22827.1"/>
    </source>
</evidence>
<dbReference type="EMBL" id="LR134479">
    <property type="protein sequence ID" value="VEI22827.1"/>
    <property type="molecule type" value="Genomic_DNA"/>
</dbReference>
<keyword evidence="6 8" id="KW-0472">Membrane</keyword>
<proteinExistence type="inferred from homology"/>
<dbReference type="InterPro" id="IPR025857">
    <property type="entry name" value="MacB_PCD"/>
</dbReference>
<feature type="transmembrane region" description="Helical" evidence="8">
    <location>
        <begin position="20"/>
        <end position="44"/>
    </location>
</feature>
<keyword evidence="4 8" id="KW-0812">Transmembrane</keyword>
<dbReference type="InterPro" id="IPR051447">
    <property type="entry name" value="Lipoprotein-release_system"/>
</dbReference>
<evidence type="ECO:0000259" key="9">
    <source>
        <dbReference type="Pfam" id="PF02687"/>
    </source>
</evidence>
<keyword evidence="3" id="KW-1003">Cell membrane</keyword>
<evidence type="ECO:0000256" key="4">
    <source>
        <dbReference type="ARBA" id="ARBA00022692"/>
    </source>
</evidence>
<feature type="transmembrane region" description="Helical" evidence="8">
    <location>
        <begin position="424"/>
        <end position="448"/>
    </location>
</feature>
<dbReference type="PANTHER" id="PTHR30489">
    <property type="entry name" value="LIPOPROTEIN-RELEASING SYSTEM TRANSMEMBRANE PROTEIN LOLE"/>
    <property type="match status" value="1"/>
</dbReference>
<dbReference type="GO" id="GO:0044874">
    <property type="term" value="P:lipoprotein localization to outer membrane"/>
    <property type="evidence" value="ECO:0007669"/>
    <property type="project" value="TreeGrafter"/>
</dbReference>
<dbReference type="RefSeq" id="WP_145985139.1">
    <property type="nucleotide sequence ID" value="NZ_LR134479.1"/>
</dbReference>
<feature type="transmembrane region" description="Helical" evidence="8">
    <location>
        <begin position="377"/>
        <end position="403"/>
    </location>
</feature>
<feature type="transmembrane region" description="Helical" evidence="8">
    <location>
        <begin position="852"/>
        <end position="885"/>
    </location>
</feature>
<name>A0A7Z9A4U4_9MICC</name>